<organism evidence="2 3">
    <name type="scientific">Ladona fulva</name>
    <name type="common">Scarce chaser dragonfly</name>
    <name type="synonym">Libellula fulva</name>
    <dbReference type="NCBI Taxonomy" id="123851"/>
    <lineage>
        <taxon>Eukaryota</taxon>
        <taxon>Metazoa</taxon>
        <taxon>Ecdysozoa</taxon>
        <taxon>Arthropoda</taxon>
        <taxon>Hexapoda</taxon>
        <taxon>Insecta</taxon>
        <taxon>Pterygota</taxon>
        <taxon>Palaeoptera</taxon>
        <taxon>Odonata</taxon>
        <taxon>Epiprocta</taxon>
        <taxon>Anisoptera</taxon>
        <taxon>Libelluloidea</taxon>
        <taxon>Libellulidae</taxon>
        <taxon>Ladona</taxon>
    </lineage>
</organism>
<evidence type="ECO:0000256" key="1">
    <source>
        <dbReference type="SAM" id="MobiDB-lite"/>
    </source>
</evidence>
<feature type="compositionally biased region" description="Polar residues" evidence="1">
    <location>
        <begin position="161"/>
        <end position="170"/>
    </location>
</feature>
<feature type="region of interest" description="Disordered" evidence="1">
    <location>
        <begin position="74"/>
        <end position="106"/>
    </location>
</feature>
<evidence type="ECO:0000313" key="2">
    <source>
        <dbReference type="EMBL" id="KAG8231562.1"/>
    </source>
</evidence>
<feature type="region of interest" description="Disordered" evidence="1">
    <location>
        <begin position="141"/>
        <end position="183"/>
    </location>
</feature>
<reference evidence="2" key="1">
    <citation type="submission" date="2013-04" db="EMBL/GenBank/DDBJ databases">
        <authorList>
            <person name="Qu J."/>
            <person name="Murali S.C."/>
            <person name="Bandaranaike D."/>
            <person name="Bellair M."/>
            <person name="Blankenburg K."/>
            <person name="Chao H."/>
            <person name="Dinh H."/>
            <person name="Doddapaneni H."/>
            <person name="Downs B."/>
            <person name="Dugan-Rocha S."/>
            <person name="Elkadiri S."/>
            <person name="Gnanaolivu R.D."/>
            <person name="Hernandez B."/>
            <person name="Javaid M."/>
            <person name="Jayaseelan J.C."/>
            <person name="Lee S."/>
            <person name="Li M."/>
            <person name="Ming W."/>
            <person name="Munidasa M."/>
            <person name="Muniz J."/>
            <person name="Nguyen L."/>
            <person name="Ongeri F."/>
            <person name="Osuji N."/>
            <person name="Pu L.-L."/>
            <person name="Puazo M."/>
            <person name="Qu C."/>
            <person name="Quiroz J."/>
            <person name="Raj R."/>
            <person name="Weissenberger G."/>
            <person name="Xin Y."/>
            <person name="Zou X."/>
            <person name="Han Y."/>
            <person name="Richards S."/>
            <person name="Worley K."/>
            <person name="Muzny D."/>
            <person name="Gibbs R."/>
        </authorList>
    </citation>
    <scope>NUCLEOTIDE SEQUENCE</scope>
    <source>
        <strain evidence="2">Sampled in the wild</strain>
    </source>
</reference>
<dbReference type="EMBL" id="KZ308559">
    <property type="protein sequence ID" value="KAG8231562.1"/>
    <property type="molecule type" value="Genomic_DNA"/>
</dbReference>
<dbReference type="Proteomes" id="UP000792457">
    <property type="component" value="Unassembled WGS sequence"/>
</dbReference>
<dbReference type="AlphaFoldDB" id="A0A8K0P3B8"/>
<feature type="compositionally biased region" description="Basic and acidic residues" evidence="1">
    <location>
        <begin position="171"/>
        <end position="183"/>
    </location>
</feature>
<comment type="caution">
    <text evidence="2">The sequence shown here is derived from an EMBL/GenBank/DDBJ whole genome shotgun (WGS) entry which is preliminary data.</text>
</comment>
<protein>
    <submittedName>
        <fullName evidence="2">Uncharacterized protein</fullName>
    </submittedName>
</protein>
<sequence>MSEGSAITAESQNAGGMDITAVHNEEKSEKTDGEQTSNEKQIIETLKDQLRIAKEENLSQKLAMETQRLQFEKEKQEWLNKGKDSLSKTDMSEGLPDEKASKEQMDILQTLESSLLASNEELKIVKDQLLQAKEKLLALEAMQKNAQGKHPENKENKGIEDTNQQQNQNKADQESLQRQNEKLRAALHTAVERLKNKTMEASSVEKQNVQLRAQVASLKEVTSITKDLLGIRSAEVEHLRNEMDSVEAKVKAEREERSAAIAKVATATQLNGELKKEYEIQMRSFKHLKSKYEEKVELLLKENKRLVAEANLEGRPSMTLDMTSVLTDEDESPLH</sequence>
<feature type="compositionally biased region" description="Basic and acidic residues" evidence="1">
    <location>
        <begin position="74"/>
        <end position="105"/>
    </location>
</feature>
<feature type="compositionally biased region" description="Basic and acidic residues" evidence="1">
    <location>
        <begin position="149"/>
        <end position="160"/>
    </location>
</feature>
<feature type="region of interest" description="Disordered" evidence="1">
    <location>
        <begin position="1"/>
        <end position="41"/>
    </location>
</feature>
<accession>A0A8K0P3B8</accession>
<evidence type="ECO:0000313" key="3">
    <source>
        <dbReference type="Proteomes" id="UP000792457"/>
    </source>
</evidence>
<keyword evidence="3" id="KW-1185">Reference proteome</keyword>
<dbReference type="OrthoDB" id="6620016at2759"/>
<name>A0A8K0P3B8_LADFU</name>
<proteinExistence type="predicted"/>
<reference evidence="2" key="2">
    <citation type="submission" date="2017-10" db="EMBL/GenBank/DDBJ databases">
        <title>Ladona fulva Genome sequencing and assembly.</title>
        <authorList>
            <person name="Murali S."/>
            <person name="Richards S."/>
            <person name="Bandaranaike D."/>
            <person name="Bellair M."/>
            <person name="Blankenburg K."/>
            <person name="Chao H."/>
            <person name="Dinh H."/>
            <person name="Doddapaneni H."/>
            <person name="Dugan-Rocha S."/>
            <person name="Elkadiri S."/>
            <person name="Gnanaolivu R."/>
            <person name="Hernandez B."/>
            <person name="Skinner E."/>
            <person name="Javaid M."/>
            <person name="Lee S."/>
            <person name="Li M."/>
            <person name="Ming W."/>
            <person name="Munidasa M."/>
            <person name="Muniz J."/>
            <person name="Nguyen L."/>
            <person name="Hughes D."/>
            <person name="Osuji N."/>
            <person name="Pu L.-L."/>
            <person name="Puazo M."/>
            <person name="Qu C."/>
            <person name="Quiroz J."/>
            <person name="Raj R."/>
            <person name="Weissenberger G."/>
            <person name="Xin Y."/>
            <person name="Zou X."/>
            <person name="Han Y."/>
            <person name="Worley K."/>
            <person name="Muzny D."/>
            <person name="Gibbs R."/>
        </authorList>
    </citation>
    <scope>NUCLEOTIDE SEQUENCE</scope>
    <source>
        <strain evidence="2">Sampled in the wild</strain>
    </source>
</reference>
<feature type="compositionally biased region" description="Basic and acidic residues" evidence="1">
    <location>
        <begin position="23"/>
        <end position="33"/>
    </location>
</feature>
<gene>
    <name evidence="2" type="ORF">J437_LFUL011740</name>
</gene>